<evidence type="ECO:0000313" key="3">
    <source>
        <dbReference type="WBParaSite" id="Gr19_v10_g6636.t1"/>
    </source>
</evidence>
<protein>
    <submittedName>
        <fullName evidence="3">Uncharacterized protein</fullName>
    </submittedName>
</protein>
<evidence type="ECO:0000256" key="1">
    <source>
        <dbReference type="SAM" id="MobiDB-lite"/>
    </source>
</evidence>
<dbReference type="InterPro" id="IPR009689">
    <property type="entry name" value="DUF1280"/>
</dbReference>
<feature type="compositionally biased region" description="Basic and acidic residues" evidence="1">
    <location>
        <begin position="116"/>
        <end position="135"/>
    </location>
</feature>
<accession>A0A914I1J2</accession>
<sequence>MAKRKLLCKLNAKKAVRERERKREERRESAAKTREARLAKKAIQPPDEQPSNSAEAVFDAPIGDEEVLLVPFPTTNDVQTQTDQEFSIERLCAELNAARRRITLLERNLRIKEEELASTRSRPESRTGREPRRALSLDQLTPSTRTRRAKAIAVKIRQFFSQNHRGKLLIAILDDRGCASVKIGLQIGNLLSDVNSPRNFTLVAFWEGPETRSEMENRLQPVLVQLAQLSDFSVAESGPKLTIEWFLCGDMSFICAWLGRMGPAAVFPCALCRVPYHQLGNAIVWPRTIQSMERGAMIFEQKTRGSKHTTADSVASGSQKALPLFAVLPQNVIPSPFYTMHSAGRKCIDFFEKNTNPVERERRLLRASEEIRSIGTLFASDIADLLNDVRELHTYARAFLMSPQQIHNFEAKCFAVHSYFRTLWESHPTELETDNASGFTPKLHWLLAHGPDFAKRWGWFGFLSEQSVEHLHHVLNKQGDRFKHFKGDELLLKIGEHQTLVNAVFDRHLGW</sequence>
<evidence type="ECO:0000313" key="2">
    <source>
        <dbReference type="Proteomes" id="UP000887572"/>
    </source>
</evidence>
<organism evidence="2 3">
    <name type="scientific">Globodera rostochiensis</name>
    <name type="common">Golden nematode worm</name>
    <name type="synonym">Heterodera rostochiensis</name>
    <dbReference type="NCBI Taxonomy" id="31243"/>
    <lineage>
        <taxon>Eukaryota</taxon>
        <taxon>Metazoa</taxon>
        <taxon>Ecdysozoa</taxon>
        <taxon>Nematoda</taxon>
        <taxon>Chromadorea</taxon>
        <taxon>Rhabditida</taxon>
        <taxon>Tylenchina</taxon>
        <taxon>Tylenchomorpha</taxon>
        <taxon>Tylenchoidea</taxon>
        <taxon>Heteroderidae</taxon>
        <taxon>Heteroderinae</taxon>
        <taxon>Globodera</taxon>
    </lineage>
</organism>
<feature type="compositionally biased region" description="Basic and acidic residues" evidence="1">
    <location>
        <begin position="15"/>
        <end position="38"/>
    </location>
</feature>
<name>A0A914I1J2_GLORO</name>
<dbReference type="PANTHER" id="PTHR31424">
    <property type="entry name" value="PROTEIN CBG23806"/>
    <property type="match status" value="1"/>
</dbReference>
<dbReference type="PANTHER" id="PTHR31424:SF3">
    <property type="entry name" value="RING-TYPE DOMAIN-CONTAINING PROTEIN"/>
    <property type="match status" value="1"/>
</dbReference>
<dbReference type="WBParaSite" id="Gr19_v10_g6636.t1">
    <property type="protein sequence ID" value="Gr19_v10_g6636.t1"/>
    <property type="gene ID" value="Gr19_v10_g6636"/>
</dbReference>
<dbReference type="AlphaFoldDB" id="A0A914I1J2"/>
<keyword evidence="2" id="KW-1185">Reference proteome</keyword>
<reference evidence="3" key="1">
    <citation type="submission" date="2022-11" db="UniProtKB">
        <authorList>
            <consortium name="WormBaseParasite"/>
        </authorList>
    </citation>
    <scope>IDENTIFICATION</scope>
</reference>
<feature type="region of interest" description="Disordered" evidence="1">
    <location>
        <begin position="14"/>
        <end position="54"/>
    </location>
</feature>
<dbReference type="Proteomes" id="UP000887572">
    <property type="component" value="Unplaced"/>
</dbReference>
<feature type="region of interest" description="Disordered" evidence="1">
    <location>
        <begin position="116"/>
        <end position="143"/>
    </location>
</feature>
<dbReference type="Pfam" id="PF06918">
    <property type="entry name" value="DUF1280"/>
    <property type="match status" value="1"/>
</dbReference>
<proteinExistence type="predicted"/>